<evidence type="ECO:0000256" key="3">
    <source>
        <dbReference type="ARBA" id="ARBA00022475"/>
    </source>
</evidence>
<dbReference type="RefSeq" id="WP_022790307.1">
    <property type="nucleotide sequence ID" value="NZ_UHFX01000003.1"/>
</dbReference>
<proteinExistence type="predicted"/>
<gene>
    <name evidence="10" type="primary">gatC_1</name>
    <name evidence="10" type="ORF">NCTC11087_00014</name>
</gene>
<feature type="transmembrane region" description="Helical" evidence="9">
    <location>
        <begin position="88"/>
        <end position="115"/>
    </location>
</feature>
<sequence>MQVVMDVIAYIVNLGSYIFVPMLMCVIGLLFGLKIPKAIKAGATVGIGLVGVSIVSTLTSDSLGPVINIAIERLNLHLTSIDVGGSPAAAVGFGGLIAATLIVLIIVTNIVLVALKLTNTVNVDIYNFWYFAITAGFVNILTGSFWLGILAGVSHAILGLKVADIMAHRTQEIIGIEAISIPHGFAAASAPLFLLLDKVYDHIPFLAHRPIDENSFDTEEKKSVASYIGAIFGDRIYLGLIMGLFFGIVAGYDFKGIADVTIKTAAIMELFPTVVKMLVNGLIPISNQAKAFFTKHFPDRELYIGLDSAVTIGHPVTISVGFLMIPVFLIVAAILPGNTTLPLGELPFAAFYVCFATIVHRANKRRTIISSLIFIPIVLLVSSWAAPLFTQLATDAGLNLVAQGQQATTMALGNLFIFIPTLLAEIPMAGPIILVVVDLLAIFGGKKLEKYYAKEDQKFEETIGTESA</sequence>
<feature type="transmembrane region" description="Helical" evidence="9">
    <location>
        <begin position="7"/>
        <end position="33"/>
    </location>
</feature>
<evidence type="ECO:0000256" key="9">
    <source>
        <dbReference type="SAM" id="Phobius"/>
    </source>
</evidence>
<name>A0A380LJ10_9FIRM</name>
<organism evidence="10 11">
    <name type="scientific">Faecalicoccus pleomorphus</name>
    <dbReference type="NCBI Taxonomy" id="1323"/>
    <lineage>
        <taxon>Bacteria</taxon>
        <taxon>Bacillati</taxon>
        <taxon>Bacillota</taxon>
        <taxon>Erysipelotrichia</taxon>
        <taxon>Erysipelotrichales</taxon>
        <taxon>Erysipelotrichaceae</taxon>
        <taxon>Faecalicoccus</taxon>
    </lineage>
</organism>
<protein>
    <submittedName>
        <fullName evidence="10">Galactitol permease IIC component</fullName>
    </submittedName>
</protein>
<dbReference type="PIRSF" id="PIRSF006304">
    <property type="entry name" value="GatC"/>
    <property type="match status" value="1"/>
</dbReference>
<comment type="subcellular location">
    <subcellularLocation>
        <location evidence="1">Cell membrane</location>
        <topology evidence="1">Multi-pass membrane protein</topology>
    </subcellularLocation>
</comment>
<keyword evidence="4" id="KW-0762">Sugar transport</keyword>
<accession>A0A380LJ10</accession>
<dbReference type="PANTHER" id="PTHR37324">
    <property type="entry name" value="PTS SYSTEM GALACTITOL-SPECIFIC EIIC COMPONENT"/>
    <property type="match status" value="1"/>
</dbReference>
<dbReference type="Proteomes" id="UP000255523">
    <property type="component" value="Unassembled WGS sequence"/>
</dbReference>
<dbReference type="GO" id="GO:0009401">
    <property type="term" value="P:phosphoenolpyruvate-dependent sugar phosphotransferase system"/>
    <property type="evidence" value="ECO:0007669"/>
    <property type="project" value="UniProtKB-KW"/>
</dbReference>
<feature type="transmembrane region" description="Helical" evidence="9">
    <location>
        <begin position="236"/>
        <end position="254"/>
    </location>
</feature>
<evidence type="ECO:0000256" key="6">
    <source>
        <dbReference type="ARBA" id="ARBA00022692"/>
    </source>
</evidence>
<keyword evidence="5" id="KW-0598">Phosphotransferase system</keyword>
<dbReference type="InterPro" id="IPR013853">
    <property type="entry name" value="EIIC-GAT"/>
</dbReference>
<feature type="transmembrane region" description="Helical" evidence="9">
    <location>
        <begin position="341"/>
        <end position="359"/>
    </location>
</feature>
<evidence type="ECO:0000313" key="11">
    <source>
        <dbReference type="Proteomes" id="UP000255523"/>
    </source>
</evidence>
<dbReference type="AlphaFoldDB" id="A0A380LJ10"/>
<feature type="transmembrane region" description="Helical" evidence="9">
    <location>
        <begin position="45"/>
        <end position="67"/>
    </location>
</feature>
<evidence type="ECO:0000256" key="5">
    <source>
        <dbReference type="ARBA" id="ARBA00022683"/>
    </source>
</evidence>
<evidence type="ECO:0000256" key="1">
    <source>
        <dbReference type="ARBA" id="ARBA00004651"/>
    </source>
</evidence>
<keyword evidence="6 9" id="KW-0812">Transmembrane</keyword>
<dbReference type="GeneID" id="77461020"/>
<dbReference type="GO" id="GO:0005886">
    <property type="term" value="C:plasma membrane"/>
    <property type="evidence" value="ECO:0007669"/>
    <property type="project" value="UniProtKB-SubCell"/>
</dbReference>
<keyword evidence="2" id="KW-0813">Transport</keyword>
<keyword evidence="8 9" id="KW-0472">Membrane</keyword>
<evidence type="ECO:0000256" key="4">
    <source>
        <dbReference type="ARBA" id="ARBA00022597"/>
    </source>
</evidence>
<feature type="transmembrane region" description="Helical" evidence="9">
    <location>
        <begin position="371"/>
        <end position="390"/>
    </location>
</feature>
<keyword evidence="7 9" id="KW-1133">Transmembrane helix</keyword>
<dbReference type="EMBL" id="UHFX01000003">
    <property type="protein sequence ID" value="SUO03165.1"/>
    <property type="molecule type" value="Genomic_DNA"/>
</dbReference>
<keyword evidence="3" id="KW-1003">Cell membrane</keyword>
<feature type="transmembrane region" description="Helical" evidence="9">
    <location>
        <begin position="316"/>
        <end position="335"/>
    </location>
</feature>
<dbReference type="OrthoDB" id="9787936at2"/>
<dbReference type="PANTHER" id="PTHR37324:SF2">
    <property type="entry name" value="PTS SYSTEM GALACTITOL-SPECIFIC EIIC COMPONENT"/>
    <property type="match status" value="1"/>
</dbReference>
<evidence type="ECO:0000256" key="7">
    <source>
        <dbReference type="ARBA" id="ARBA00022989"/>
    </source>
</evidence>
<keyword evidence="11" id="KW-1185">Reference proteome</keyword>
<dbReference type="InterPro" id="IPR004703">
    <property type="entry name" value="PTS_sugar-sp_permease"/>
</dbReference>
<evidence type="ECO:0000313" key="10">
    <source>
        <dbReference type="EMBL" id="SUO03165.1"/>
    </source>
</evidence>
<dbReference type="Pfam" id="PF03611">
    <property type="entry name" value="EIIC-GAT"/>
    <property type="match status" value="1"/>
</dbReference>
<evidence type="ECO:0000256" key="2">
    <source>
        <dbReference type="ARBA" id="ARBA00022448"/>
    </source>
</evidence>
<dbReference type="GO" id="GO:0015577">
    <property type="term" value="F:galactitol transmembrane transporter activity"/>
    <property type="evidence" value="ECO:0007669"/>
    <property type="project" value="InterPro"/>
</dbReference>
<evidence type="ECO:0000256" key="8">
    <source>
        <dbReference type="ARBA" id="ARBA00023136"/>
    </source>
</evidence>
<feature type="transmembrane region" description="Helical" evidence="9">
    <location>
        <begin position="410"/>
        <end position="443"/>
    </location>
</feature>
<feature type="transmembrane region" description="Helical" evidence="9">
    <location>
        <begin position="127"/>
        <end position="153"/>
    </location>
</feature>
<reference evidence="10 11" key="1">
    <citation type="submission" date="2018-06" db="EMBL/GenBank/DDBJ databases">
        <authorList>
            <consortium name="Pathogen Informatics"/>
            <person name="Doyle S."/>
        </authorList>
    </citation>
    <scope>NUCLEOTIDE SEQUENCE [LARGE SCALE GENOMIC DNA]</scope>
    <source>
        <strain evidence="10 11">NCTC11087</strain>
    </source>
</reference>